<proteinExistence type="predicted"/>
<evidence type="ECO:0000313" key="2">
    <source>
        <dbReference type="Proteomes" id="UP001482620"/>
    </source>
</evidence>
<name>A0ABV0T627_9TELE</name>
<gene>
    <name evidence="1" type="ORF">ILYODFUR_007222</name>
</gene>
<keyword evidence="2" id="KW-1185">Reference proteome</keyword>
<comment type="caution">
    <text evidence="1">The sequence shown here is derived from an EMBL/GenBank/DDBJ whole genome shotgun (WGS) entry which is preliminary data.</text>
</comment>
<dbReference type="Gene3D" id="2.60.120.40">
    <property type="match status" value="1"/>
</dbReference>
<reference evidence="1 2" key="1">
    <citation type="submission" date="2021-06" db="EMBL/GenBank/DDBJ databases">
        <authorList>
            <person name="Palmer J.M."/>
        </authorList>
    </citation>
    <scope>NUCLEOTIDE SEQUENCE [LARGE SCALE GENOMIC DNA]</scope>
    <source>
        <strain evidence="2">if_2019</strain>
        <tissue evidence="1">Muscle</tissue>
    </source>
</reference>
<feature type="non-terminal residue" evidence="1">
    <location>
        <position position="1"/>
    </location>
</feature>
<dbReference type="Proteomes" id="UP001482620">
    <property type="component" value="Unassembled WGS sequence"/>
</dbReference>
<evidence type="ECO:0008006" key="3">
    <source>
        <dbReference type="Google" id="ProtNLM"/>
    </source>
</evidence>
<dbReference type="InterPro" id="IPR008983">
    <property type="entry name" value="Tumour_necrosis_fac-like_dom"/>
</dbReference>
<dbReference type="SUPFAM" id="SSF49842">
    <property type="entry name" value="TNF-like"/>
    <property type="match status" value="1"/>
</dbReference>
<evidence type="ECO:0000313" key="1">
    <source>
        <dbReference type="EMBL" id="MEQ2228264.1"/>
    </source>
</evidence>
<accession>A0ABV0T627</accession>
<protein>
    <recommendedName>
        <fullName evidence="3">TNF family profile domain-containing protein</fullName>
    </recommendedName>
</protein>
<sequence length="151" mass="16888">TSISPVKPENVTPPVSALFSPERHAGISPSYIELETTIIDFKWREHVTCESCSLSFHDNCIYVNNGTARSLFFIYAQVVFKKSEKSRRSVKLIRNGSTGKSEKVEAQVLGAESKLVWMGRIITLTGGDSVTLNITGEYQNEETFWGAFQLH</sequence>
<dbReference type="EMBL" id="JAHRIQ010023631">
    <property type="protein sequence ID" value="MEQ2228264.1"/>
    <property type="molecule type" value="Genomic_DNA"/>
</dbReference>
<organism evidence="1 2">
    <name type="scientific">Ilyodon furcidens</name>
    <name type="common">goldbreast splitfin</name>
    <dbReference type="NCBI Taxonomy" id="33524"/>
    <lineage>
        <taxon>Eukaryota</taxon>
        <taxon>Metazoa</taxon>
        <taxon>Chordata</taxon>
        <taxon>Craniata</taxon>
        <taxon>Vertebrata</taxon>
        <taxon>Euteleostomi</taxon>
        <taxon>Actinopterygii</taxon>
        <taxon>Neopterygii</taxon>
        <taxon>Teleostei</taxon>
        <taxon>Neoteleostei</taxon>
        <taxon>Acanthomorphata</taxon>
        <taxon>Ovalentaria</taxon>
        <taxon>Atherinomorphae</taxon>
        <taxon>Cyprinodontiformes</taxon>
        <taxon>Goodeidae</taxon>
        <taxon>Ilyodon</taxon>
    </lineage>
</organism>